<dbReference type="SUPFAM" id="SSF64438">
    <property type="entry name" value="CNF1/YfiH-like putative cysteine hydrolases"/>
    <property type="match status" value="1"/>
</dbReference>
<evidence type="ECO:0000256" key="1">
    <source>
        <dbReference type="ARBA" id="ARBA00000553"/>
    </source>
</evidence>
<gene>
    <name evidence="10" type="ORF">UFOPK2254_00250</name>
</gene>
<accession>A0A6J6KVY0</accession>
<evidence type="ECO:0000256" key="3">
    <source>
        <dbReference type="ARBA" id="ARBA00022679"/>
    </source>
</evidence>
<evidence type="ECO:0000256" key="9">
    <source>
        <dbReference type="ARBA" id="ARBA00049893"/>
    </source>
</evidence>
<dbReference type="InterPro" id="IPR003730">
    <property type="entry name" value="Cu_polyphenol_OxRdtase"/>
</dbReference>
<keyword evidence="5" id="KW-0378">Hydrolase</keyword>
<dbReference type="Pfam" id="PF02578">
    <property type="entry name" value="Cu-oxidase_4"/>
    <property type="match status" value="1"/>
</dbReference>
<keyword evidence="4" id="KW-0479">Metal-binding</keyword>
<reference evidence="10" key="1">
    <citation type="submission" date="2020-05" db="EMBL/GenBank/DDBJ databases">
        <authorList>
            <person name="Chiriac C."/>
            <person name="Salcher M."/>
            <person name="Ghai R."/>
            <person name="Kavagutti S V."/>
        </authorList>
    </citation>
    <scope>NUCLEOTIDE SEQUENCE</scope>
</reference>
<evidence type="ECO:0000256" key="7">
    <source>
        <dbReference type="ARBA" id="ARBA00047989"/>
    </source>
</evidence>
<name>A0A6J6KVY0_9ZZZZ</name>
<dbReference type="InterPro" id="IPR038371">
    <property type="entry name" value="Cu_polyphenol_OxRdtase_sf"/>
</dbReference>
<evidence type="ECO:0000256" key="8">
    <source>
        <dbReference type="ARBA" id="ARBA00048968"/>
    </source>
</evidence>
<keyword evidence="3" id="KW-0808">Transferase</keyword>
<protein>
    <submittedName>
        <fullName evidence="10">Unannotated protein</fullName>
    </submittedName>
</protein>
<dbReference type="PANTHER" id="PTHR30616">
    <property type="entry name" value="UNCHARACTERIZED PROTEIN YFIH"/>
    <property type="match status" value="1"/>
</dbReference>
<dbReference type="AlphaFoldDB" id="A0A6J6KVY0"/>
<dbReference type="PANTHER" id="PTHR30616:SF2">
    <property type="entry name" value="PURINE NUCLEOSIDE PHOSPHORYLASE LACC1"/>
    <property type="match status" value="1"/>
</dbReference>
<comment type="catalytic activity">
    <reaction evidence="1">
        <text>inosine + phosphate = alpha-D-ribose 1-phosphate + hypoxanthine</text>
        <dbReference type="Rhea" id="RHEA:27646"/>
        <dbReference type="ChEBI" id="CHEBI:17368"/>
        <dbReference type="ChEBI" id="CHEBI:17596"/>
        <dbReference type="ChEBI" id="CHEBI:43474"/>
        <dbReference type="ChEBI" id="CHEBI:57720"/>
        <dbReference type="EC" id="2.4.2.1"/>
    </reaction>
    <physiologicalReaction direction="left-to-right" evidence="1">
        <dbReference type="Rhea" id="RHEA:27647"/>
    </physiologicalReaction>
</comment>
<dbReference type="CDD" id="cd16833">
    <property type="entry name" value="YfiH"/>
    <property type="match status" value="1"/>
</dbReference>
<dbReference type="EMBL" id="CAEZWO010000014">
    <property type="protein sequence ID" value="CAB4652643.1"/>
    <property type="molecule type" value="Genomic_DNA"/>
</dbReference>
<evidence type="ECO:0000256" key="4">
    <source>
        <dbReference type="ARBA" id="ARBA00022723"/>
    </source>
</evidence>
<dbReference type="GO" id="GO:0016787">
    <property type="term" value="F:hydrolase activity"/>
    <property type="evidence" value="ECO:0007669"/>
    <property type="project" value="UniProtKB-KW"/>
</dbReference>
<organism evidence="10">
    <name type="scientific">freshwater metagenome</name>
    <dbReference type="NCBI Taxonomy" id="449393"/>
    <lineage>
        <taxon>unclassified sequences</taxon>
        <taxon>metagenomes</taxon>
        <taxon>ecological metagenomes</taxon>
    </lineage>
</organism>
<comment type="catalytic activity">
    <reaction evidence="8">
        <text>adenosine + phosphate = alpha-D-ribose 1-phosphate + adenine</text>
        <dbReference type="Rhea" id="RHEA:27642"/>
        <dbReference type="ChEBI" id="CHEBI:16335"/>
        <dbReference type="ChEBI" id="CHEBI:16708"/>
        <dbReference type="ChEBI" id="CHEBI:43474"/>
        <dbReference type="ChEBI" id="CHEBI:57720"/>
        <dbReference type="EC" id="2.4.2.1"/>
    </reaction>
    <physiologicalReaction direction="left-to-right" evidence="8">
        <dbReference type="Rhea" id="RHEA:27643"/>
    </physiologicalReaction>
</comment>
<dbReference type="NCBIfam" id="TIGR00726">
    <property type="entry name" value="peptidoglycan editing factor PgeF"/>
    <property type="match status" value="1"/>
</dbReference>
<evidence type="ECO:0000256" key="5">
    <source>
        <dbReference type="ARBA" id="ARBA00022801"/>
    </source>
</evidence>
<keyword evidence="6" id="KW-0862">Zinc</keyword>
<comment type="catalytic activity">
    <reaction evidence="9">
        <text>S-methyl-5'-thioadenosine + phosphate = 5-(methylsulfanyl)-alpha-D-ribose 1-phosphate + adenine</text>
        <dbReference type="Rhea" id="RHEA:11852"/>
        <dbReference type="ChEBI" id="CHEBI:16708"/>
        <dbReference type="ChEBI" id="CHEBI:17509"/>
        <dbReference type="ChEBI" id="CHEBI:43474"/>
        <dbReference type="ChEBI" id="CHEBI:58533"/>
        <dbReference type="EC" id="2.4.2.28"/>
    </reaction>
    <physiologicalReaction direction="left-to-right" evidence="9">
        <dbReference type="Rhea" id="RHEA:11853"/>
    </physiologicalReaction>
</comment>
<dbReference type="Gene3D" id="3.60.140.10">
    <property type="entry name" value="CNF1/YfiH-like putative cysteine hydrolases"/>
    <property type="match status" value="1"/>
</dbReference>
<dbReference type="GO" id="GO:0017061">
    <property type="term" value="F:S-methyl-5-thioadenosine phosphorylase activity"/>
    <property type="evidence" value="ECO:0007669"/>
    <property type="project" value="UniProtKB-EC"/>
</dbReference>
<proteinExistence type="inferred from homology"/>
<dbReference type="GO" id="GO:0005507">
    <property type="term" value="F:copper ion binding"/>
    <property type="evidence" value="ECO:0007669"/>
    <property type="project" value="TreeGrafter"/>
</dbReference>
<comment type="catalytic activity">
    <reaction evidence="7">
        <text>adenosine + H2O + H(+) = inosine + NH4(+)</text>
        <dbReference type="Rhea" id="RHEA:24408"/>
        <dbReference type="ChEBI" id="CHEBI:15377"/>
        <dbReference type="ChEBI" id="CHEBI:15378"/>
        <dbReference type="ChEBI" id="CHEBI:16335"/>
        <dbReference type="ChEBI" id="CHEBI:17596"/>
        <dbReference type="ChEBI" id="CHEBI:28938"/>
        <dbReference type="EC" id="3.5.4.4"/>
    </reaction>
    <physiologicalReaction direction="left-to-right" evidence="7">
        <dbReference type="Rhea" id="RHEA:24409"/>
    </physiologicalReaction>
</comment>
<sequence length="222" mass="23910">MMSHVFTTRRGGLSDFPFDSLNLALHVGDDALTVAKNRALVQTPPAIFMNQVHGDTVVVIDGATTLEITADAIITQERNIALSVMVADCIPLLLWDEKEGTVGAVHVGRRGLVHAIAAKTVLLMKELGAGNLRGVMGPSICGSCYEVGEDIFEEVVATYPEAASRSHSGKFALDLPKALEVELINHGVAIARTNICTCEDANYFSYRRNAITGRQAGFIWLT</sequence>
<evidence type="ECO:0000256" key="6">
    <source>
        <dbReference type="ARBA" id="ARBA00022833"/>
    </source>
</evidence>
<dbReference type="InterPro" id="IPR011324">
    <property type="entry name" value="Cytotoxic_necrot_fac-like_cat"/>
</dbReference>
<comment type="similarity">
    <text evidence="2">Belongs to the purine nucleoside phosphorylase YfiH/LACC1 family.</text>
</comment>
<evidence type="ECO:0000313" key="10">
    <source>
        <dbReference type="EMBL" id="CAB4652643.1"/>
    </source>
</evidence>
<evidence type="ECO:0000256" key="2">
    <source>
        <dbReference type="ARBA" id="ARBA00007353"/>
    </source>
</evidence>